<name>A0A1G7NBR1_9PROT</name>
<keyword evidence="2" id="KW-0131">Cell cycle</keyword>
<feature type="coiled-coil region" evidence="1">
    <location>
        <begin position="41"/>
        <end position="68"/>
    </location>
</feature>
<dbReference type="GO" id="GO:0051301">
    <property type="term" value="P:cell division"/>
    <property type="evidence" value="ECO:0007669"/>
    <property type="project" value="UniProtKB-KW"/>
</dbReference>
<dbReference type="RefSeq" id="WP_090018747.1">
    <property type="nucleotide sequence ID" value="NZ_FNCE01000002.1"/>
</dbReference>
<dbReference type="OrthoDB" id="9815600at2"/>
<dbReference type="InterPro" id="IPR007060">
    <property type="entry name" value="FtsL/DivIC"/>
</dbReference>
<dbReference type="Pfam" id="PF04977">
    <property type="entry name" value="DivIC"/>
    <property type="match status" value="1"/>
</dbReference>
<dbReference type="Proteomes" id="UP000199415">
    <property type="component" value="Unassembled WGS sequence"/>
</dbReference>
<keyword evidence="1" id="KW-0175">Coiled coil</keyword>
<proteinExistence type="predicted"/>
<evidence type="ECO:0000313" key="2">
    <source>
        <dbReference type="EMBL" id="SDF71337.1"/>
    </source>
</evidence>
<keyword evidence="3" id="KW-1185">Reference proteome</keyword>
<keyword evidence="2" id="KW-0132">Cell division</keyword>
<organism evidence="2 3">
    <name type="scientific">Limimonas halophila</name>
    <dbReference type="NCBI Taxonomy" id="1082479"/>
    <lineage>
        <taxon>Bacteria</taxon>
        <taxon>Pseudomonadati</taxon>
        <taxon>Pseudomonadota</taxon>
        <taxon>Alphaproteobacteria</taxon>
        <taxon>Rhodospirillales</taxon>
        <taxon>Rhodovibrionaceae</taxon>
        <taxon>Limimonas</taxon>
    </lineage>
</organism>
<evidence type="ECO:0000256" key="1">
    <source>
        <dbReference type="SAM" id="Coils"/>
    </source>
</evidence>
<evidence type="ECO:0000313" key="3">
    <source>
        <dbReference type="Proteomes" id="UP000199415"/>
    </source>
</evidence>
<accession>A0A1G7NBR1</accession>
<dbReference type="STRING" id="1082479.SAMN05216241_10299"/>
<dbReference type="EMBL" id="FNCE01000002">
    <property type="protein sequence ID" value="SDF71337.1"/>
    <property type="molecule type" value="Genomic_DNA"/>
</dbReference>
<protein>
    <submittedName>
        <fullName evidence="2">Cell division protein FtsB</fullName>
    </submittedName>
</protein>
<dbReference type="AlphaFoldDB" id="A0A1G7NBR1"/>
<reference evidence="2 3" key="1">
    <citation type="submission" date="2016-10" db="EMBL/GenBank/DDBJ databases">
        <authorList>
            <person name="de Groot N.N."/>
        </authorList>
    </citation>
    <scope>NUCLEOTIDE SEQUENCE [LARGE SCALE GENOMIC DNA]</scope>
    <source>
        <strain evidence="2 3">DSM 25584</strain>
    </source>
</reference>
<sequence length="114" mass="12531">MAGARDILRRARPLAPHLAVAGVIAFFLLHALHGRGGLLAYVHLQDRLAAAKQTRAELVEQRERLAHRIELLKPGTLNPDMLEEQARRVLNFARPDEVVVLLDHGDPAGGGEQP</sequence>
<gene>
    <name evidence="2" type="ORF">SAMN05216241_10299</name>
</gene>